<evidence type="ECO:0000313" key="7">
    <source>
        <dbReference type="Proteomes" id="UP000310754"/>
    </source>
</evidence>
<dbReference type="EMBL" id="SSOA01000012">
    <property type="protein sequence ID" value="THF47560.1"/>
    <property type="molecule type" value="Genomic_DNA"/>
</dbReference>
<dbReference type="Pfam" id="PF16927">
    <property type="entry name" value="HisKA_7TM"/>
    <property type="match status" value="1"/>
</dbReference>
<dbReference type="GO" id="GO:1902201">
    <property type="term" value="P:negative regulation of bacterial-type flagellum-dependent cell motility"/>
    <property type="evidence" value="ECO:0007669"/>
    <property type="project" value="TreeGrafter"/>
</dbReference>
<evidence type="ECO:0000256" key="3">
    <source>
        <dbReference type="SAM" id="Phobius"/>
    </source>
</evidence>
<dbReference type="InterPro" id="IPR050469">
    <property type="entry name" value="Diguanylate_Cyclase"/>
</dbReference>
<dbReference type="GO" id="GO:0005886">
    <property type="term" value="C:plasma membrane"/>
    <property type="evidence" value="ECO:0007669"/>
    <property type="project" value="TreeGrafter"/>
</dbReference>
<dbReference type="PANTHER" id="PTHR45138">
    <property type="entry name" value="REGULATORY COMPONENTS OF SENSORY TRANSDUCTION SYSTEM"/>
    <property type="match status" value="1"/>
</dbReference>
<dbReference type="SUPFAM" id="SSF55785">
    <property type="entry name" value="PYP-like sensor domain (PAS domain)"/>
    <property type="match status" value="1"/>
</dbReference>
<dbReference type="Pfam" id="PF00990">
    <property type="entry name" value="GGDEF"/>
    <property type="match status" value="1"/>
</dbReference>
<keyword evidence="3" id="KW-0472">Membrane</keyword>
<dbReference type="FunFam" id="3.30.70.270:FF:000001">
    <property type="entry name" value="Diguanylate cyclase domain protein"/>
    <property type="match status" value="1"/>
</dbReference>
<name>A0A4S3ZPW4_9HYPH</name>
<reference evidence="6 7" key="1">
    <citation type="submission" date="2019-04" db="EMBL/GenBank/DDBJ databases">
        <title>Rhizobium terrae sp. nov., isolated from a paddy soil.</title>
        <authorList>
            <person name="Lin S.-Y."/>
            <person name="Hameed A."/>
            <person name="Huang H.-I."/>
            <person name="Young C.-C."/>
        </authorList>
    </citation>
    <scope>NUCLEOTIDE SEQUENCE [LARGE SCALE GENOMIC DNA]</scope>
    <source>
        <strain evidence="6 7">CC-HIH110</strain>
    </source>
</reference>
<feature type="transmembrane region" description="Helical" evidence="3">
    <location>
        <begin position="97"/>
        <end position="116"/>
    </location>
</feature>
<keyword evidence="7" id="KW-1185">Reference proteome</keyword>
<gene>
    <name evidence="6" type="ORF">E6C51_17740</name>
</gene>
<comment type="catalytic activity">
    <reaction evidence="2">
        <text>2 GTP = 3',3'-c-di-GMP + 2 diphosphate</text>
        <dbReference type="Rhea" id="RHEA:24898"/>
        <dbReference type="ChEBI" id="CHEBI:33019"/>
        <dbReference type="ChEBI" id="CHEBI:37565"/>
        <dbReference type="ChEBI" id="CHEBI:58805"/>
        <dbReference type="EC" id="2.7.7.65"/>
    </reaction>
</comment>
<comment type="caution">
    <text evidence="6">The sequence shown here is derived from an EMBL/GenBank/DDBJ whole genome shotgun (WGS) entry which is preliminary data.</text>
</comment>
<dbReference type="RefSeq" id="WP_190236968.1">
    <property type="nucleotide sequence ID" value="NZ_SSOA01000012.1"/>
</dbReference>
<dbReference type="InterPro" id="IPR029787">
    <property type="entry name" value="Nucleotide_cyclase"/>
</dbReference>
<dbReference type="SMART" id="SM00267">
    <property type="entry name" value="GGDEF"/>
    <property type="match status" value="1"/>
</dbReference>
<dbReference type="InterPro" id="IPR000014">
    <property type="entry name" value="PAS"/>
</dbReference>
<evidence type="ECO:0000256" key="1">
    <source>
        <dbReference type="ARBA" id="ARBA00012528"/>
    </source>
</evidence>
<dbReference type="CDD" id="cd00130">
    <property type="entry name" value="PAS"/>
    <property type="match status" value="1"/>
</dbReference>
<evidence type="ECO:0000259" key="4">
    <source>
        <dbReference type="PROSITE" id="PS50112"/>
    </source>
</evidence>
<accession>A0A4S3ZPW4</accession>
<feature type="transmembrane region" description="Helical" evidence="3">
    <location>
        <begin position="136"/>
        <end position="159"/>
    </location>
</feature>
<feature type="transmembrane region" description="Helical" evidence="3">
    <location>
        <begin position="66"/>
        <end position="85"/>
    </location>
</feature>
<dbReference type="EC" id="2.7.7.65" evidence="1"/>
<dbReference type="NCBIfam" id="TIGR00254">
    <property type="entry name" value="GGDEF"/>
    <property type="match status" value="1"/>
</dbReference>
<feature type="transmembrane region" description="Helical" evidence="3">
    <location>
        <begin position="171"/>
        <end position="191"/>
    </location>
</feature>
<dbReference type="Proteomes" id="UP000310754">
    <property type="component" value="Unassembled WGS sequence"/>
</dbReference>
<organism evidence="6 7">
    <name type="scientific">Allorhizobium terrae</name>
    <dbReference type="NCBI Taxonomy" id="1848972"/>
    <lineage>
        <taxon>Bacteria</taxon>
        <taxon>Pseudomonadati</taxon>
        <taxon>Pseudomonadota</taxon>
        <taxon>Alphaproteobacteria</taxon>
        <taxon>Hyphomicrobiales</taxon>
        <taxon>Rhizobiaceae</taxon>
        <taxon>Rhizobium/Agrobacterium group</taxon>
        <taxon>Allorhizobium</taxon>
    </lineage>
</organism>
<feature type="transmembrane region" description="Helical" evidence="3">
    <location>
        <begin position="33"/>
        <end position="51"/>
    </location>
</feature>
<keyword evidence="3" id="KW-1133">Transmembrane helix</keyword>
<feature type="transmembrane region" description="Helical" evidence="3">
    <location>
        <begin position="6"/>
        <end position="26"/>
    </location>
</feature>
<dbReference type="AlphaFoldDB" id="A0A4S3ZPW4"/>
<keyword evidence="3" id="KW-0812">Transmembrane</keyword>
<dbReference type="InterPro" id="IPR043128">
    <property type="entry name" value="Rev_trsase/Diguanyl_cyclase"/>
</dbReference>
<feature type="transmembrane region" description="Helical" evidence="3">
    <location>
        <begin position="203"/>
        <end position="224"/>
    </location>
</feature>
<feature type="domain" description="PAS" evidence="4">
    <location>
        <begin position="232"/>
        <end position="267"/>
    </location>
</feature>
<evidence type="ECO:0000256" key="2">
    <source>
        <dbReference type="ARBA" id="ARBA00034247"/>
    </source>
</evidence>
<dbReference type="Pfam" id="PF13188">
    <property type="entry name" value="PAS_8"/>
    <property type="match status" value="1"/>
</dbReference>
<evidence type="ECO:0000259" key="5">
    <source>
        <dbReference type="PROSITE" id="PS50887"/>
    </source>
</evidence>
<evidence type="ECO:0000313" key="6">
    <source>
        <dbReference type="EMBL" id="THF47560.1"/>
    </source>
</evidence>
<sequence length="530" mass="59486">MATPIWLLIAIIILTILIIAHTLRAPKSPGREAFALSCLCAIWWIACVLLRHDSVDLHVKLLLSEMAWFGITGTPLFWSLSVIAYANGRHLEKRWHLGLIFAISTLVTLAALTNQWHHAIYVELLNEERMSFAHGWMFFVVMGVVYAMMALALVTGALRSVHARGIHRRQIWILLTSATLPWIGNIAHHTYGFRLFNDDPTPFIFVATGCCLLASQLVYELFILPPIGRDAIFAMLPDPVVVLDQQGRILELNPAATHLPGIPRKPIGEVLKDPPELAQLLANPWPSDEDRVEICLRGNGKTYELSCQSLAPWGRAGARMMILRDITARKADELRLAALSKDLHDKLKENLLLQTRLKEEASRDHLTGLHNRRHAHEVLHDLLGSTTDNTETAVFLIDIDHFKMFNDRYGHQTGDDVLIQFARLLQADLKPNEHAFRWGGEEFLVVLPSTDVSAGLQRSEHWHHLFAQQNPPGNIDMRPTFSAGLVICGPSPTNLRTAVQRADIALYQAKLSGRNQTVVAGEYTPHAEHE</sequence>
<dbReference type="InterPro" id="IPR000160">
    <property type="entry name" value="GGDEF_dom"/>
</dbReference>
<dbReference type="CDD" id="cd01949">
    <property type="entry name" value="GGDEF"/>
    <property type="match status" value="1"/>
</dbReference>
<dbReference type="GO" id="GO:0052621">
    <property type="term" value="F:diguanylate cyclase activity"/>
    <property type="evidence" value="ECO:0007669"/>
    <property type="project" value="UniProtKB-EC"/>
</dbReference>
<dbReference type="PROSITE" id="PS50887">
    <property type="entry name" value="GGDEF"/>
    <property type="match status" value="1"/>
</dbReference>
<dbReference type="Gene3D" id="3.30.70.270">
    <property type="match status" value="1"/>
</dbReference>
<feature type="domain" description="GGDEF" evidence="5">
    <location>
        <begin position="390"/>
        <end position="522"/>
    </location>
</feature>
<dbReference type="Gene3D" id="3.30.450.20">
    <property type="entry name" value="PAS domain"/>
    <property type="match status" value="1"/>
</dbReference>
<dbReference type="GO" id="GO:0043709">
    <property type="term" value="P:cell adhesion involved in single-species biofilm formation"/>
    <property type="evidence" value="ECO:0007669"/>
    <property type="project" value="TreeGrafter"/>
</dbReference>
<dbReference type="InterPro" id="IPR031621">
    <property type="entry name" value="HisKA_7TM"/>
</dbReference>
<protein>
    <recommendedName>
        <fullName evidence="1">diguanylate cyclase</fullName>
        <ecNumber evidence="1">2.7.7.65</ecNumber>
    </recommendedName>
</protein>
<dbReference type="InterPro" id="IPR035965">
    <property type="entry name" value="PAS-like_dom_sf"/>
</dbReference>
<dbReference type="PANTHER" id="PTHR45138:SF9">
    <property type="entry name" value="DIGUANYLATE CYCLASE DGCM-RELATED"/>
    <property type="match status" value="1"/>
</dbReference>
<dbReference type="SUPFAM" id="SSF55073">
    <property type="entry name" value="Nucleotide cyclase"/>
    <property type="match status" value="1"/>
</dbReference>
<proteinExistence type="predicted"/>
<dbReference type="PROSITE" id="PS50112">
    <property type="entry name" value="PAS"/>
    <property type="match status" value="1"/>
</dbReference>